<sequence length="306" mass="30702">MADPIMDLFDDPGLFAEGLESLTDGSIADHLDLGDSFEQLEPASELGKGHPFDGLPQFPPAAAPPVRQDGEPAEVHPTPHPPYTIFSALKSPAESPLWGQGGGEAAAGAGGGAAGGGGVGLPPDAAAPQEVEYLAHHDYALQQAQSQPSEPPAAPALDPFGKDQGALSQGNPFMGVRACPPSVPTAEVPDPVRAAAPDPTPPPPSSSSSTVTTSQYSVRYTLPGQAIPNGGVVVPASAMLANSQGVSYSTAPAQTPSPANGPTAPPQLSQVLLQPVTAQPGHSLSTTTLTAAVKPNVTIAPSPASQ</sequence>
<dbReference type="Proteomes" id="UP000287033">
    <property type="component" value="Unassembled WGS sequence"/>
</dbReference>
<evidence type="ECO:0000256" key="1">
    <source>
        <dbReference type="SAM" id="MobiDB-lite"/>
    </source>
</evidence>
<feature type="compositionally biased region" description="Low complexity" evidence="1">
    <location>
        <begin position="188"/>
        <end position="197"/>
    </location>
</feature>
<comment type="caution">
    <text evidence="2">The sequence shown here is derived from an EMBL/GenBank/DDBJ whole genome shotgun (WGS) entry which is preliminary data.</text>
</comment>
<protein>
    <submittedName>
        <fullName evidence="2">Uncharacterized protein</fullName>
    </submittedName>
</protein>
<gene>
    <name evidence="2" type="ORF">chiPu_0026166</name>
</gene>
<dbReference type="OrthoDB" id="5857104at2759"/>
<organism evidence="2 3">
    <name type="scientific">Chiloscyllium punctatum</name>
    <name type="common">Brownbanded bambooshark</name>
    <name type="synonym">Hemiscyllium punctatum</name>
    <dbReference type="NCBI Taxonomy" id="137246"/>
    <lineage>
        <taxon>Eukaryota</taxon>
        <taxon>Metazoa</taxon>
        <taxon>Chordata</taxon>
        <taxon>Craniata</taxon>
        <taxon>Vertebrata</taxon>
        <taxon>Chondrichthyes</taxon>
        <taxon>Elasmobranchii</taxon>
        <taxon>Galeomorphii</taxon>
        <taxon>Galeoidea</taxon>
        <taxon>Orectolobiformes</taxon>
        <taxon>Hemiscylliidae</taxon>
        <taxon>Chiloscyllium</taxon>
    </lineage>
</organism>
<feature type="compositionally biased region" description="Gly residues" evidence="1">
    <location>
        <begin position="99"/>
        <end position="120"/>
    </location>
</feature>
<accession>A0A401THB1</accession>
<keyword evidence="3" id="KW-1185">Reference proteome</keyword>
<evidence type="ECO:0000313" key="3">
    <source>
        <dbReference type="Proteomes" id="UP000287033"/>
    </source>
</evidence>
<feature type="region of interest" description="Disordered" evidence="1">
    <location>
        <begin position="33"/>
        <end position="121"/>
    </location>
</feature>
<feature type="region of interest" description="Disordered" evidence="1">
    <location>
        <begin position="244"/>
        <end position="267"/>
    </location>
</feature>
<reference evidence="2 3" key="1">
    <citation type="journal article" date="2018" name="Nat. Ecol. Evol.">
        <title>Shark genomes provide insights into elasmobranch evolution and the origin of vertebrates.</title>
        <authorList>
            <person name="Hara Y"/>
            <person name="Yamaguchi K"/>
            <person name="Onimaru K"/>
            <person name="Kadota M"/>
            <person name="Koyanagi M"/>
            <person name="Keeley SD"/>
            <person name="Tatsumi K"/>
            <person name="Tanaka K"/>
            <person name="Motone F"/>
            <person name="Kageyama Y"/>
            <person name="Nozu R"/>
            <person name="Adachi N"/>
            <person name="Nishimura O"/>
            <person name="Nakagawa R"/>
            <person name="Tanegashima C"/>
            <person name="Kiyatake I"/>
            <person name="Matsumoto R"/>
            <person name="Murakumo K"/>
            <person name="Nishida K"/>
            <person name="Terakita A"/>
            <person name="Kuratani S"/>
            <person name="Sato K"/>
            <person name="Hyodo S Kuraku.S."/>
        </authorList>
    </citation>
    <scope>NUCLEOTIDE SEQUENCE [LARGE SCALE GENOMIC DNA]</scope>
</reference>
<dbReference type="EMBL" id="BEZZ01073881">
    <property type="protein sequence ID" value="GCC42050.1"/>
    <property type="molecule type" value="Genomic_DNA"/>
</dbReference>
<proteinExistence type="predicted"/>
<name>A0A401THB1_CHIPU</name>
<dbReference type="AlphaFoldDB" id="A0A401THB1"/>
<evidence type="ECO:0000313" key="2">
    <source>
        <dbReference type="EMBL" id="GCC42050.1"/>
    </source>
</evidence>
<feature type="region of interest" description="Disordered" evidence="1">
    <location>
        <begin position="143"/>
        <end position="216"/>
    </location>
</feature>
<dbReference type="STRING" id="137246.A0A401THB1"/>
<feature type="non-terminal residue" evidence="2">
    <location>
        <position position="306"/>
    </location>
</feature>